<dbReference type="InterPro" id="IPR031341">
    <property type="entry name" value="Methyltr_RsmF_N"/>
</dbReference>
<gene>
    <name evidence="8" type="ORF">SAMN05421823_10881</name>
</gene>
<dbReference type="RefSeq" id="WP_089684906.1">
    <property type="nucleotide sequence ID" value="NZ_FNFO01000008.1"/>
</dbReference>
<dbReference type="Gene3D" id="3.30.70.1170">
    <property type="entry name" value="Sun protein, domain 3"/>
    <property type="match status" value="1"/>
</dbReference>
<evidence type="ECO:0000256" key="6">
    <source>
        <dbReference type="PROSITE-ProRule" id="PRU01023"/>
    </source>
</evidence>
<keyword evidence="1" id="KW-0963">Cytoplasm</keyword>
<dbReference type="CDD" id="cd02440">
    <property type="entry name" value="AdoMet_MTases"/>
    <property type="match status" value="1"/>
</dbReference>
<dbReference type="GO" id="GO:0008173">
    <property type="term" value="F:RNA methyltransferase activity"/>
    <property type="evidence" value="ECO:0007669"/>
    <property type="project" value="InterPro"/>
</dbReference>
<dbReference type="GO" id="GO:0001510">
    <property type="term" value="P:RNA methylation"/>
    <property type="evidence" value="ECO:0007669"/>
    <property type="project" value="InterPro"/>
</dbReference>
<comment type="caution">
    <text evidence="6">Lacks conserved residue(s) required for the propagation of feature annotation.</text>
</comment>
<keyword evidence="5 6" id="KW-0694">RNA-binding</keyword>
<dbReference type="PROSITE" id="PS51686">
    <property type="entry name" value="SAM_MT_RSMB_NOP"/>
    <property type="match status" value="1"/>
</dbReference>
<keyword evidence="3 6" id="KW-0808">Transferase</keyword>
<feature type="binding site" evidence="6">
    <location>
        <position position="174"/>
    </location>
    <ligand>
        <name>S-adenosyl-L-methionine</name>
        <dbReference type="ChEBI" id="CHEBI:59789"/>
    </ligand>
</feature>
<dbReference type="Pfam" id="PF13636">
    <property type="entry name" value="Methyltranf_PUA"/>
    <property type="match status" value="1"/>
</dbReference>
<proteinExistence type="inferred from homology"/>
<feature type="binding site" evidence="6">
    <location>
        <position position="157"/>
    </location>
    <ligand>
        <name>S-adenosyl-L-methionine</name>
        <dbReference type="ChEBI" id="CHEBI:59789"/>
    </ligand>
</feature>
<keyword evidence="9" id="KW-1185">Reference proteome</keyword>
<dbReference type="PANTHER" id="PTHR22807:SF30">
    <property type="entry name" value="28S RRNA (CYTOSINE(4447)-C(5))-METHYLTRANSFERASE-RELATED"/>
    <property type="match status" value="1"/>
</dbReference>
<comment type="similarity">
    <text evidence="6">Belongs to the class I-like SAM-binding methyltransferase superfamily. RsmB/NOP family.</text>
</comment>
<evidence type="ECO:0000256" key="2">
    <source>
        <dbReference type="ARBA" id="ARBA00022603"/>
    </source>
</evidence>
<dbReference type="PANTHER" id="PTHR22807">
    <property type="entry name" value="NOP2 YEAST -RELATED NOL1/NOP2/FMU SUN DOMAIN-CONTAINING"/>
    <property type="match status" value="1"/>
</dbReference>
<dbReference type="Pfam" id="PF01189">
    <property type="entry name" value="Methyltr_RsmB-F"/>
    <property type="match status" value="1"/>
</dbReference>
<dbReference type="Proteomes" id="UP000198510">
    <property type="component" value="Unassembled WGS sequence"/>
</dbReference>
<evidence type="ECO:0000313" key="9">
    <source>
        <dbReference type="Proteomes" id="UP000198510"/>
    </source>
</evidence>
<dbReference type="InterPro" id="IPR023267">
    <property type="entry name" value="RCMT"/>
</dbReference>
<keyword evidence="2 6" id="KW-0489">Methyltransferase</keyword>
<sequence>MNLPAAFRERMEQQLGAAFPTFLDSLQQSPPVSLRLNPAKWSAPASPERVPWAAQGFYLPERPVFTLDPLWHAGAYYVQEASSMFLEQVLRQSVSGDQPLKVLDLCGAPGGKSTHLASLLPEGSLLVANEVIRGRARILAENLTKWGGGHHVVTQNDPRDFQELPGFFDVVVIDAPCSGEGLFRRDADAMQEWSEANVHLCADRQKRILADVWPTLRPGGTLIYSTCTWSPDENEANVAWLAEQVDLDPVSVAIDPAWGMEEIPIGPFTGYRFYPHHTRGEGLFMIAVRKAGYAVRSAVAGRSRTSRHKKSNFLTVGKKEQAALSTWLHAPEAWTLTQEGEQVHALPTAHLADLERLQEHLRWVTGGIALAEIKGKHLNPMPGLALSTHLQTNVFPHVELDHATALRYLHRDEVTVPDAPRGWVRVTFRGVGLGWLKNLGNRTNNYFPKEWRILMSVDDPDAFFTLPV</sequence>
<dbReference type="PRINTS" id="PR02008">
    <property type="entry name" value="RCMTFAMILY"/>
</dbReference>
<dbReference type="Pfam" id="PF17125">
    <property type="entry name" value="Methyltr_RsmF_N"/>
    <property type="match status" value="1"/>
</dbReference>
<dbReference type="SUPFAM" id="SSF53335">
    <property type="entry name" value="S-adenosyl-L-methionine-dependent methyltransferases"/>
    <property type="match status" value="1"/>
</dbReference>
<feature type="domain" description="SAM-dependent MTase RsmB/NOP-type" evidence="7">
    <location>
        <begin position="1"/>
        <end position="291"/>
    </location>
</feature>
<name>A0A1G9MTB6_9BACT</name>
<evidence type="ECO:0000259" key="7">
    <source>
        <dbReference type="PROSITE" id="PS51686"/>
    </source>
</evidence>
<accession>A0A1G9MTB6</accession>
<dbReference type="InterPro" id="IPR029063">
    <property type="entry name" value="SAM-dependent_MTases_sf"/>
</dbReference>
<dbReference type="Gene3D" id="2.30.130.60">
    <property type="match status" value="1"/>
</dbReference>
<evidence type="ECO:0000256" key="5">
    <source>
        <dbReference type="ARBA" id="ARBA00022884"/>
    </source>
</evidence>
<evidence type="ECO:0000313" key="8">
    <source>
        <dbReference type="EMBL" id="SDL77480.1"/>
    </source>
</evidence>
<protein>
    <submittedName>
        <fullName evidence="8">16S rRNA C967 or C1407 C5-methylase, RsmB/RsmF family</fullName>
    </submittedName>
</protein>
<dbReference type="EMBL" id="FNFO01000008">
    <property type="protein sequence ID" value="SDL77480.1"/>
    <property type="molecule type" value="Genomic_DNA"/>
</dbReference>
<evidence type="ECO:0000256" key="4">
    <source>
        <dbReference type="ARBA" id="ARBA00022691"/>
    </source>
</evidence>
<dbReference type="GO" id="GO:0003723">
    <property type="term" value="F:RNA binding"/>
    <property type="evidence" value="ECO:0007669"/>
    <property type="project" value="UniProtKB-UniRule"/>
</dbReference>
<dbReference type="OrthoDB" id="9810297at2"/>
<dbReference type="InterPro" id="IPR027391">
    <property type="entry name" value="Nol1_Nop2_Fmu_2"/>
</dbReference>
<feature type="binding site" evidence="6">
    <location>
        <position position="130"/>
    </location>
    <ligand>
        <name>S-adenosyl-L-methionine</name>
        <dbReference type="ChEBI" id="CHEBI:59789"/>
    </ligand>
</feature>
<reference evidence="8 9" key="1">
    <citation type="submission" date="2016-10" db="EMBL/GenBank/DDBJ databases">
        <authorList>
            <person name="de Groot N.N."/>
        </authorList>
    </citation>
    <scope>NUCLEOTIDE SEQUENCE [LARGE SCALE GENOMIC DNA]</scope>
    <source>
        <strain evidence="8 9">DSM 25186</strain>
    </source>
</reference>
<evidence type="ECO:0000256" key="3">
    <source>
        <dbReference type="ARBA" id="ARBA00022679"/>
    </source>
</evidence>
<evidence type="ECO:0000256" key="1">
    <source>
        <dbReference type="ARBA" id="ARBA00022490"/>
    </source>
</evidence>
<dbReference type="InterPro" id="IPR049560">
    <property type="entry name" value="MeTrfase_RsmB-F_NOP2_cat"/>
</dbReference>
<dbReference type="AlphaFoldDB" id="A0A1G9MTB6"/>
<dbReference type="InterPro" id="IPR001678">
    <property type="entry name" value="MeTrfase_RsmB-F_NOP2_dom"/>
</dbReference>
<feature type="active site" description="Nucleophile" evidence="6">
    <location>
        <position position="227"/>
    </location>
</feature>
<organism evidence="8 9">
    <name type="scientific">Catalinimonas alkaloidigena</name>
    <dbReference type="NCBI Taxonomy" id="1075417"/>
    <lineage>
        <taxon>Bacteria</taxon>
        <taxon>Pseudomonadati</taxon>
        <taxon>Bacteroidota</taxon>
        <taxon>Cytophagia</taxon>
        <taxon>Cytophagales</taxon>
        <taxon>Catalimonadaceae</taxon>
        <taxon>Catalinimonas</taxon>
    </lineage>
</organism>
<dbReference type="Gene3D" id="3.40.50.150">
    <property type="entry name" value="Vaccinia Virus protein VP39"/>
    <property type="match status" value="1"/>
</dbReference>
<dbReference type="STRING" id="1075417.SAMN05421823_10881"/>
<keyword evidence="4 6" id="KW-0949">S-adenosyl-L-methionine</keyword>